<dbReference type="AlphaFoldDB" id="A0AAV2RBY2"/>
<keyword evidence="6" id="KW-0967">Endosome</keyword>
<evidence type="ECO:0000313" key="11">
    <source>
        <dbReference type="EMBL" id="CAL4120870.1"/>
    </source>
</evidence>
<dbReference type="EMBL" id="CAXKWB010018415">
    <property type="protein sequence ID" value="CAL4120870.1"/>
    <property type="molecule type" value="Genomic_DNA"/>
</dbReference>
<evidence type="ECO:0000256" key="4">
    <source>
        <dbReference type="ARBA" id="ARBA00022448"/>
    </source>
</evidence>
<dbReference type="GO" id="GO:0020037">
    <property type="term" value="F:heme binding"/>
    <property type="evidence" value="ECO:0007669"/>
    <property type="project" value="TreeGrafter"/>
</dbReference>
<dbReference type="PANTHER" id="PTHR31525:SF1">
    <property type="entry name" value="HEME TRANSPORTER HRG1"/>
    <property type="match status" value="1"/>
</dbReference>
<evidence type="ECO:0000256" key="1">
    <source>
        <dbReference type="ARBA" id="ARBA00004155"/>
    </source>
</evidence>
<sequence length="154" mass="17601">MANKIGCNVYIGVFITIIGSLGGSVFFYYLFLSYGAYQKSLWQKINKTTLSCICLWLHVLYMRRTLETWYTPENLVQIRFLGILGLVAGLTGMAAYLGLAISNKEPFPTIEKISGSHYIMATWAMLTFKWAVSLVGFCQYYRKMMIQEYQPLLA</sequence>
<feature type="transmembrane region" description="Helical" evidence="10">
    <location>
        <begin position="121"/>
        <end position="141"/>
    </location>
</feature>
<protein>
    <submittedName>
        <fullName evidence="11">Uncharacterized protein</fullName>
    </submittedName>
</protein>
<dbReference type="InterPro" id="IPR026218">
    <property type="entry name" value="HRG"/>
</dbReference>
<keyword evidence="9" id="KW-0458">Lysosome</keyword>
<dbReference type="Proteomes" id="UP001497623">
    <property type="component" value="Unassembled WGS sequence"/>
</dbReference>
<comment type="similarity">
    <text evidence="3">Belongs to the HRG family.</text>
</comment>
<feature type="transmembrane region" description="Helical" evidence="10">
    <location>
        <begin position="7"/>
        <end position="29"/>
    </location>
</feature>
<feature type="transmembrane region" description="Helical" evidence="10">
    <location>
        <begin position="80"/>
        <end position="101"/>
    </location>
</feature>
<evidence type="ECO:0000256" key="3">
    <source>
        <dbReference type="ARBA" id="ARBA00006203"/>
    </source>
</evidence>
<dbReference type="GO" id="GO:0005765">
    <property type="term" value="C:lysosomal membrane"/>
    <property type="evidence" value="ECO:0007669"/>
    <property type="project" value="UniProtKB-SubCell"/>
</dbReference>
<accession>A0AAV2RBY2</accession>
<evidence type="ECO:0000256" key="7">
    <source>
        <dbReference type="ARBA" id="ARBA00022989"/>
    </source>
</evidence>
<evidence type="ECO:0000256" key="8">
    <source>
        <dbReference type="ARBA" id="ARBA00023136"/>
    </source>
</evidence>
<keyword evidence="5 10" id="KW-0812">Transmembrane</keyword>
<dbReference type="PANTHER" id="PTHR31525">
    <property type="entry name" value="HEME TRANSPORTER HRG1"/>
    <property type="match status" value="1"/>
</dbReference>
<evidence type="ECO:0000256" key="9">
    <source>
        <dbReference type="ARBA" id="ARBA00023228"/>
    </source>
</evidence>
<reference evidence="11 12" key="1">
    <citation type="submission" date="2024-05" db="EMBL/GenBank/DDBJ databases">
        <authorList>
            <person name="Wallberg A."/>
        </authorList>
    </citation>
    <scope>NUCLEOTIDE SEQUENCE [LARGE SCALE GENOMIC DNA]</scope>
</reference>
<keyword evidence="4" id="KW-0813">Transport</keyword>
<proteinExistence type="inferred from homology"/>
<evidence type="ECO:0000313" key="12">
    <source>
        <dbReference type="Proteomes" id="UP001497623"/>
    </source>
</evidence>
<dbReference type="GO" id="GO:0015232">
    <property type="term" value="F:heme transmembrane transporter activity"/>
    <property type="evidence" value="ECO:0007669"/>
    <property type="project" value="InterPro"/>
</dbReference>
<comment type="subcellular location">
    <subcellularLocation>
        <location evidence="2">Endosome membrane</location>
        <topology evidence="2">Multi-pass membrane protein</topology>
    </subcellularLocation>
    <subcellularLocation>
        <location evidence="1">Lysosome membrane</location>
        <topology evidence="1">Multi-pass membrane protein</topology>
    </subcellularLocation>
</comment>
<evidence type="ECO:0000256" key="2">
    <source>
        <dbReference type="ARBA" id="ARBA00004337"/>
    </source>
</evidence>
<gene>
    <name evidence="11" type="ORF">MNOR_LOCUS22155</name>
</gene>
<evidence type="ECO:0000256" key="6">
    <source>
        <dbReference type="ARBA" id="ARBA00022753"/>
    </source>
</evidence>
<evidence type="ECO:0000256" key="5">
    <source>
        <dbReference type="ARBA" id="ARBA00022692"/>
    </source>
</evidence>
<organism evidence="11 12">
    <name type="scientific">Meganyctiphanes norvegica</name>
    <name type="common">Northern krill</name>
    <name type="synonym">Thysanopoda norvegica</name>
    <dbReference type="NCBI Taxonomy" id="48144"/>
    <lineage>
        <taxon>Eukaryota</taxon>
        <taxon>Metazoa</taxon>
        <taxon>Ecdysozoa</taxon>
        <taxon>Arthropoda</taxon>
        <taxon>Crustacea</taxon>
        <taxon>Multicrustacea</taxon>
        <taxon>Malacostraca</taxon>
        <taxon>Eumalacostraca</taxon>
        <taxon>Eucarida</taxon>
        <taxon>Euphausiacea</taxon>
        <taxon>Euphausiidae</taxon>
        <taxon>Meganyctiphanes</taxon>
    </lineage>
</organism>
<keyword evidence="12" id="KW-1185">Reference proteome</keyword>
<feature type="non-terminal residue" evidence="11">
    <location>
        <position position="154"/>
    </location>
</feature>
<dbReference type="GO" id="GO:0010008">
    <property type="term" value="C:endosome membrane"/>
    <property type="evidence" value="ECO:0007669"/>
    <property type="project" value="UniProtKB-SubCell"/>
</dbReference>
<dbReference type="Pfam" id="PF16954">
    <property type="entry name" value="HRG"/>
    <property type="match status" value="1"/>
</dbReference>
<name>A0AAV2RBY2_MEGNR</name>
<evidence type="ECO:0000256" key="10">
    <source>
        <dbReference type="SAM" id="Phobius"/>
    </source>
</evidence>
<keyword evidence="7 10" id="KW-1133">Transmembrane helix</keyword>
<dbReference type="GO" id="GO:0005886">
    <property type="term" value="C:plasma membrane"/>
    <property type="evidence" value="ECO:0007669"/>
    <property type="project" value="TreeGrafter"/>
</dbReference>
<keyword evidence="8 10" id="KW-0472">Membrane</keyword>
<comment type="caution">
    <text evidence="11">The sequence shown here is derived from an EMBL/GenBank/DDBJ whole genome shotgun (WGS) entry which is preliminary data.</text>
</comment>